<dbReference type="AlphaFoldDB" id="A0A832T6X1"/>
<gene>
    <name evidence="1" type="ORF">HA335_05775</name>
</gene>
<evidence type="ECO:0000313" key="2">
    <source>
        <dbReference type="Proteomes" id="UP000645676"/>
    </source>
</evidence>
<comment type="caution">
    <text evidence="1">The sequence shown here is derived from an EMBL/GenBank/DDBJ whole genome shotgun (WGS) entry which is preliminary data.</text>
</comment>
<dbReference type="Proteomes" id="UP000645676">
    <property type="component" value="Unassembled WGS sequence"/>
</dbReference>
<reference evidence="1" key="1">
    <citation type="journal article" date="2020" name="bioRxiv">
        <title>A rank-normalized archaeal taxonomy based on genome phylogeny resolves widespread incomplete and uneven classifications.</title>
        <authorList>
            <person name="Rinke C."/>
            <person name="Chuvochina M."/>
            <person name="Mussig A.J."/>
            <person name="Chaumeil P.-A."/>
            <person name="Waite D.W."/>
            <person name="Whitman W.B."/>
            <person name="Parks D.H."/>
            <person name="Hugenholtz P."/>
        </authorList>
    </citation>
    <scope>NUCLEOTIDE SEQUENCE</scope>
    <source>
        <strain evidence="1">UBA8849</strain>
    </source>
</reference>
<accession>A0A832T6X1</accession>
<name>A0A832T6X1_9EURY</name>
<evidence type="ECO:0000313" key="1">
    <source>
        <dbReference type="EMBL" id="HII60059.1"/>
    </source>
</evidence>
<dbReference type="EMBL" id="DUJR01000028">
    <property type="protein sequence ID" value="HII60059.1"/>
    <property type="molecule type" value="Genomic_DNA"/>
</dbReference>
<organism evidence="1 2">
    <name type="scientific">Methanocaldococcus jannaschii</name>
    <dbReference type="NCBI Taxonomy" id="2190"/>
    <lineage>
        <taxon>Archaea</taxon>
        <taxon>Methanobacteriati</taxon>
        <taxon>Methanobacteriota</taxon>
        <taxon>Methanomada group</taxon>
        <taxon>Methanococci</taxon>
        <taxon>Methanococcales</taxon>
        <taxon>Methanocaldococcaceae</taxon>
        <taxon>Methanocaldococcus</taxon>
    </lineage>
</organism>
<protein>
    <submittedName>
        <fullName evidence="1">Uncharacterized protein</fullName>
    </submittedName>
</protein>
<dbReference type="RefSeq" id="WP_064496826.1">
    <property type="nucleotide sequence ID" value="NC_000909.1"/>
</dbReference>
<sequence>MIGLSNLEVEERLKIYGYKELKEKKKLLFKFKRMDYLFGEGIFNVYLYGNNKIIHEKEG</sequence>
<proteinExistence type="predicted"/>